<evidence type="ECO:0000313" key="1">
    <source>
        <dbReference type="EMBL" id="QYX34375.1"/>
    </source>
</evidence>
<evidence type="ECO:0008006" key="3">
    <source>
        <dbReference type="Google" id="ProtNLM"/>
    </source>
</evidence>
<dbReference type="Proteomes" id="UP000826540">
    <property type="component" value="Chromosome"/>
</dbReference>
<proteinExistence type="predicted"/>
<reference evidence="1 2" key="1">
    <citation type="journal article" date="2022" name="J. Am. Chem. Soc.">
        <title>Biosynthesis of Guanitoxin Enables Global Environmental Detection in Freshwater Cyanobacteria.</title>
        <authorList>
            <person name="Lima S.T."/>
            <person name="Fallon T.R."/>
            <person name="Cordoza J.L."/>
            <person name="Chekan J.R."/>
            <person name="Delbaje E."/>
            <person name="Hopiavuori A.R."/>
            <person name="Alvarenga D.O."/>
            <person name="Wood S.M."/>
            <person name="Luhavaya H."/>
            <person name="Baumgartner J.T."/>
            <person name="Dorr F.A."/>
            <person name="Etchegaray A."/>
            <person name="Pinto E."/>
            <person name="McKinnie S.M.K."/>
            <person name="Fiore M.F."/>
            <person name="Moore B.S."/>
        </authorList>
    </citation>
    <scope>NUCLEOTIDE SEQUENCE [LARGE SCALE GENOMIC DNA]</scope>
    <source>
        <strain evidence="1 2">ITEP-024</strain>
    </source>
</reference>
<sequence length="89" mass="10025">MITGIKQKATVGKNGKIELPTTELPEGTIVEVIVLSSPLLSKKKVLTARELLDSSVIGLWEERDDITDSLVYARQLREQSQRRDYDSPR</sequence>
<dbReference type="RefSeq" id="WP_220612023.1">
    <property type="nucleotide sequence ID" value="NZ_CP080598.1"/>
</dbReference>
<name>A0ABX8X6X5_9CYAN</name>
<accession>A0ABX8X6X5</accession>
<organism evidence="1 2">
    <name type="scientific">Sphaerospermopsis torques-reginae ITEP-024</name>
    <dbReference type="NCBI Taxonomy" id="984208"/>
    <lineage>
        <taxon>Bacteria</taxon>
        <taxon>Bacillati</taxon>
        <taxon>Cyanobacteriota</taxon>
        <taxon>Cyanophyceae</taxon>
        <taxon>Nostocales</taxon>
        <taxon>Aphanizomenonaceae</taxon>
        <taxon>Sphaerospermopsis</taxon>
        <taxon>Sphaerospermopsis torques-reginae</taxon>
    </lineage>
</organism>
<gene>
    <name evidence="1" type="ORF">K2F26_18420</name>
</gene>
<dbReference type="EMBL" id="CP080598">
    <property type="protein sequence ID" value="QYX34375.1"/>
    <property type="molecule type" value="Genomic_DNA"/>
</dbReference>
<evidence type="ECO:0000313" key="2">
    <source>
        <dbReference type="Proteomes" id="UP000826540"/>
    </source>
</evidence>
<protein>
    <recommendedName>
        <fullName evidence="3">DUF104 domain-containing protein</fullName>
    </recommendedName>
</protein>
<keyword evidence="2" id="KW-1185">Reference proteome</keyword>